<evidence type="ECO:0000256" key="1">
    <source>
        <dbReference type="ARBA" id="ARBA00004141"/>
    </source>
</evidence>
<evidence type="ECO:0000256" key="5">
    <source>
        <dbReference type="SAM" id="MobiDB-lite"/>
    </source>
</evidence>
<reference evidence="8" key="1">
    <citation type="submission" date="2020-02" db="EMBL/GenBank/DDBJ databases">
        <authorList>
            <person name="Meier V. D."/>
        </authorList>
    </citation>
    <scope>NUCLEOTIDE SEQUENCE</scope>
    <source>
        <strain evidence="8">AVDCRST_MAG63</strain>
    </source>
</reference>
<dbReference type="AlphaFoldDB" id="A0A6J4HYD3"/>
<proteinExistence type="predicted"/>
<feature type="region of interest" description="Disordered" evidence="5">
    <location>
        <begin position="1"/>
        <end position="26"/>
    </location>
</feature>
<feature type="transmembrane region" description="Helical" evidence="6">
    <location>
        <begin position="306"/>
        <end position="328"/>
    </location>
</feature>
<evidence type="ECO:0000259" key="7">
    <source>
        <dbReference type="Pfam" id="PF12698"/>
    </source>
</evidence>
<dbReference type="GO" id="GO:0016020">
    <property type="term" value="C:membrane"/>
    <property type="evidence" value="ECO:0007669"/>
    <property type="project" value="UniProtKB-SubCell"/>
</dbReference>
<feature type="compositionally biased region" description="Pro residues" evidence="5">
    <location>
        <begin position="1"/>
        <end position="22"/>
    </location>
</feature>
<evidence type="ECO:0000313" key="8">
    <source>
        <dbReference type="EMBL" id="CAA9236354.1"/>
    </source>
</evidence>
<keyword evidence="4 6" id="KW-0472">Membrane</keyword>
<protein>
    <recommendedName>
        <fullName evidence="7">ABC-2 type transporter transmembrane domain-containing protein</fullName>
    </recommendedName>
</protein>
<feature type="transmembrane region" description="Helical" evidence="6">
    <location>
        <begin position="209"/>
        <end position="231"/>
    </location>
</feature>
<keyword evidence="3 6" id="KW-1133">Transmembrane helix</keyword>
<dbReference type="EMBL" id="CADCTO010000162">
    <property type="protein sequence ID" value="CAA9236354.1"/>
    <property type="molecule type" value="Genomic_DNA"/>
</dbReference>
<feature type="transmembrane region" description="Helical" evidence="6">
    <location>
        <begin position="388"/>
        <end position="413"/>
    </location>
</feature>
<comment type="subcellular location">
    <subcellularLocation>
        <location evidence="1">Membrane</location>
        <topology evidence="1">Multi-pass membrane protein</topology>
    </subcellularLocation>
</comment>
<dbReference type="InterPro" id="IPR013525">
    <property type="entry name" value="ABC2_TM"/>
</dbReference>
<sequence length="422" mass="45090">MSTTTPAPPTPGVPETPAIPPGRRPRRSPIAVVLRKELLETFRDKRTVFSVIISPLLITPLMLAVVGGVVSRQVKQERVETLPVGMVGAKEAPSVRDALRGAPGMRFEDVTQAEAEERIRARRLRAAIVLPADSEARMREMREVPVRILVDAGSDTSQAAARRLRDLFTERGRRVIARRLMDQGLSSELASPFAVSEAPLKSGGTGATMMLATFLPYVLVISAIIGGLYAANDLVAGEKERGTLETLLVSRASRRDIVTGKFLAVAAVSLVSSFLSIVGLLIPFYLPIPGLDWMAKADLKLSATAIAVMLFVQLPLAVLGAGLLLAISTFSRNQKEAQTYLSPVLIVVTVAAMLSMFLKAESSRLLALVPVLNAAMALKQALTGTVDVAFVAIAFAASIVYAALAIAFATALFQRESVLLKA</sequence>
<accession>A0A6J4HYD3</accession>
<evidence type="ECO:0000256" key="3">
    <source>
        <dbReference type="ARBA" id="ARBA00022989"/>
    </source>
</evidence>
<feature type="transmembrane region" description="Helical" evidence="6">
    <location>
        <begin position="48"/>
        <end position="70"/>
    </location>
</feature>
<evidence type="ECO:0000256" key="4">
    <source>
        <dbReference type="ARBA" id="ARBA00023136"/>
    </source>
</evidence>
<gene>
    <name evidence="8" type="ORF">AVDCRST_MAG63-1210</name>
</gene>
<dbReference type="GO" id="GO:0140359">
    <property type="term" value="F:ABC-type transporter activity"/>
    <property type="evidence" value="ECO:0007669"/>
    <property type="project" value="InterPro"/>
</dbReference>
<dbReference type="PANTHER" id="PTHR43471">
    <property type="entry name" value="ABC TRANSPORTER PERMEASE"/>
    <property type="match status" value="1"/>
</dbReference>
<feature type="transmembrane region" description="Helical" evidence="6">
    <location>
        <begin position="262"/>
        <end position="286"/>
    </location>
</feature>
<keyword evidence="2 6" id="KW-0812">Transmembrane</keyword>
<name>A0A6J4HYD3_9BACT</name>
<dbReference type="PANTHER" id="PTHR43471:SF3">
    <property type="entry name" value="ABC TRANSPORTER PERMEASE PROTEIN NATB"/>
    <property type="match status" value="1"/>
</dbReference>
<evidence type="ECO:0000256" key="6">
    <source>
        <dbReference type="SAM" id="Phobius"/>
    </source>
</evidence>
<feature type="transmembrane region" description="Helical" evidence="6">
    <location>
        <begin position="340"/>
        <end position="358"/>
    </location>
</feature>
<dbReference type="Pfam" id="PF12698">
    <property type="entry name" value="ABC2_membrane_3"/>
    <property type="match status" value="1"/>
</dbReference>
<evidence type="ECO:0000256" key="2">
    <source>
        <dbReference type="ARBA" id="ARBA00022692"/>
    </source>
</evidence>
<organism evidence="8">
    <name type="scientific">uncultured Armatimonadetes bacterium</name>
    <dbReference type="NCBI Taxonomy" id="157466"/>
    <lineage>
        <taxon>Bacteria</taxon>
        <taxon>Bacillati</taxon>
        <taxon>Armatimonadota</taxon>
        <taxon>environmental samples</taxon>
    </lineage>
</organism>
<feature type="domain" description="ABC-2 type transporter transmembrane" evidence="7">
    <location>
        <begin position="45"/>
        <end position="408"/>
    </location>
</feature>